<sequence>MFSVAPASPSVGVVVGCCPILCATPGCDKSFDSKDARKEHQFQYHSSPRIRFRDRSEPQFIKRDCDGFLRCSCSTYKVLTVGGMKRHAKKCSGLPRTCVTNPEDLPFYCVVDACEKRYKTKNALAVHVYEYHSSPKIRFVGKTTTATVMQRASDGYLNCPCGSYRVITTAAMLKHVKACDGEPKCIIPTPPDTKFEFDWSSFNLPLQQQQQQQQPSIDQAFFATTDCNDAIYLDELTDAGTLSPCSFGSFSSMDHSHFFQPQNMSWNDDLYNLYLDLVE</sequence>
<keyword evidence="1" id="KW-0862">Zinc</keyword>
<dbReference type="EMBL" id="QEAP01000080">
    <property type="protein sequence ID" value="TPX75443.1"/>
    <property type="molecule type" value="Genomic_DNA"/>
</dbReference>
<dbReference type="PROSITE" id="PS00028">
    <property type="entry name" value="ZINC_FINGER_C2H2_1"/>
    <property type="match status" value="2"/>
</dbReference>
<organism evidence="3 4">
    <name type="scientific">Chytriomyces confervae</name>
    <dbReference type="NCBI Taxonomy" id="246404"/>
    <lineage>
        <taxon>Eukaryota</taxon>
        <taxon>Fungi</taxon>
        <taxon>Fungi incertae sedis</taxon>
        <taxon>Chytridiomycota</taxon>
        <taxon>Chytridiomycota incertae sedis</taxon>
        <taxon>Chytridiomycetes</taxon>
        <taxon>Chytridiales</taxon>
        <taxon>Chytriomycetaceae</taxon>
        <taxon>Chytriomyces</taxon>
    </lineage>
</organism>
<evidence type="ECO:0000259" key="2">
    <source>
        <dbReference type="PROSITE" id="PS50157"/>
    </source>
</evidence>
<evidence type="ECO:0000313" key="3">
    <source>
        <dbReference type="EMBL" id="TPX75443.1"/>
    </source>
</evidence>
<keyword evidence="1" id="KW-0479">Metal-binding</keyword>
<keyword evidence="4" id="KW-1185">Reference proteome</keyword>
<dbReference type="InterPro" id="IPR013087">
    <property type="entry name" value="Znf_C2H2_type"/>
</dbReference>
<feature type="domain" description="C2H2-type" evidence="2">
    <location>
        <begin position="107"/>
        <end position="137"/>
    </location>
</feature>
<feature type="domain" description="C2H2-type" evidence="2">
    <location>
        <begin position="20"/>
        <end position="50"/>
    </location>
</feature>
<keyword evidence="1" id="KW-0863">Zinc-finger</keyword>
<dbReference type="AlphaFoldDB" id="A0A507FGQ4"/>
<dbReference type="PROSITE" id="PS50157">
    <property type="entry name" value="ZINC_FINGER_C2H2_2"/>
    <property type="match status" value="2"/>
</dbReference>
<dbReference type="Proteomes" id="UP000320333">
    <property type="component" value="Unassembled WGS sequence"/>
</dbReference>
<comment type="caution">
    <text evidence="3">The sequence shown here is derived from an EMBL/GenBank/DDBJ whole genome shotgun (WGS) entry which is preliminary data.</text>
</comment>
<proteinExistence type="predicted"/>
<dbReference type="OrthoDB" id="2156195at2759"/>
<dbReference type="GO" id="GO:0008270">
    <property type="term" value="F:zinc ion binding"/>
    <property type="evidence" value="ECO:0007669"/>
    <property type="project" value="UniProtKB-KW"/>
</dbReference>
<reference evidence="3 4" key="1">
    <citation type="journal article" date="2019" name="Sci. Rep.">
        <title>Comparative genomics of chytrid fungi reveal insights into the obligate biotrophic and pathogenic lifestyle of Synchytrium endobioticum.</title>
        <authorList>
            <person name="van de Vossenberg B.T.L.H."/>
            <person name="Warris S."/>
            <person name="Nguyen H.D.T."/>
            <person name="van Gent-Pelzer M.P.E."/>
            <person name="Joly D.L."/>
            <person name="van de Geest H.C."/>
            <person name="Bonants P.J.M."/>
            <person name="Smith D.S."/>
            <person name="Levesque C.A."/>
            <person name="van der Lee T.A.J."/>
        </authorList>
    </citation>
    <scope>NUCLEOTIDE SEQUENCE [LARGE SCALE GENOMIC DNA]</scope>
    <source>
        <strain evidence="3 4">CBS 675.73</strain>
    </source>
</reference>
<dbReference type="SMART" id="SM00355">
    <property type="entry name" value="ZnF_C2H2"/>
    <property type="match status" value="2"/>
</dbReference>
<evidence type="ECO:0000256" key="1">
    <source>
        <dbReference type="PROSITE-ProRule" id="PRU00042"/>
    </source>
</evidence>
<accession>A0A507FGQ4</accession>
<evidence type="ECO:0000313" key="4">
    <source>
        <dbReference type="Proteomes" id="UP000320333"/>
    </source>
</evidence>
<protein>
    <recommendedName>
        <fullName evidence="2">C2H2-type domain-containing protein</fullName>
    </recommendedName>
</protein>
<gene>
    <name evidence="3" type="ORF">CcCBS67573_g03284</name>
</gene>
<name>A0A507FGQ4_9FUNG</name>